<comment type="caution">
    <text evidence="1">The sequence shown here is derived from an EMBL/GenBank/DDBJ whole genome shotgun (WGS) entry which is preliminary data.</text>
</comment>
<dbReference type="EMBL" id="CAIJEO010000006">
    <property type="protein sequence ID" value="CAD0094403.1"/>
    <property type="molecule type" value="Genomic_DNA"/>
</dbReference>
<organism evidence="1 2">
    <name type="scientific">Aureobasidium mustum</name>
    <dbReference type="NCBI Taxonomy" id="2773714"/>
    <lineage>
        <taxon>Eukaryota</taxon>
        <taxon>Fungi</taxon>
        <taxon>Dikarya</taxon>
        <taxon>Ascomycota</taxon>
        <taxon>Pezizomycotina</taxon>
        <taxon>Dothideomycetes</taxon>
        <taxon>Dothideomycetidae</taxon>
        <taxon>Dothideales</taxon>
        <taxon>Saccotheciaceae</taxon>
        <taxon>Aureobasidium</taxon>
    </lineage>
</organism>
<gene>
    <name evidence="1" type="ORF">AWRI4233_LOCUS4593</name>
</gene>
<accession>A0A9N8JZP5</accession>
<evidence type="ECO:0000313" key="1">
    <source>
        <dbReference type="EMBL" id="CAD0094403.1"/>
    </source>
</evidence>
<keyword evidence="2" id="KW-1185">Reference proteome</keyword>
<protein>
    <submittedName>
        <fullName evidence="1">Uncharacterized protein</fullName>
    </submittedName>
</protein>
<dbReference type="OrthoDB" id="10336970at2759"/>
<evidence type="ECO:0000313" key="2">
    <source>
        <dbReference type="Proteomes" id="UP000714618"/>
    </source>
</evidence>
<sequence>MTINALKDTLDVRLGFILPWDTPYFLPMLLDEYIITTMPELAVLLGESPCSRRIARIHPEAGICEHELAYACSQHAVGFEDGKLGLEFLRACYQDYGISPAMAQKHQHRCHPKEKQNSRVGVSACTRVKQQIERNKEVCFYIPPIVDCTIQYSRWEDLRPLLKSAGFRGDENLEQGTCDKRLSGDTYIDNRFRGMGGSKVKITAAKE</sequence>
<dbReference type="AlphaFoldDB" id="A0A9N8JZP5"/>
<reference evidence="1" key="1">
    <citation type="submission" date="2020-06" db="EMBL/GenBank/DDBJ databases">
        <authorList>
            <person name="Onetto C."/>
        </authorList>
    </citation>
    <scope>NUCLEOTIDE SEQUENCE</scope>
</reference>
<dbReference type="Proteomes" id="UP000714618">
    <property type="component" value="Unassembled WGS sequence"/>
</dbReference>
<name>A0A9N8JZP5_9PEZI</name>
<proteinExistence type="predicted"/>